<dbReference type="PROSITE" id="PS00211">
    <property type="entry name" value="ABC_TRANSPORTER_1"/>
    <property type="match status" value="2"/>
</dbReference>
<dbReference type="PROSITE" id="PS50893">
    <property type="entry name" value="ABC_TRANSPORTER_2"/>
    <property type="match status" value="2"/>
</dbReference>
<dbReference type="Pfam" id="PF08352">
    <property type="entry name" value="oligo_HPY"/>
    <property type="match status" value="2"/>
</dbReference>
<proteinExistence type="inferred from homology"/>
<dbReference type="SMART" id="SM00382">
    <property type="entry name" value="AAA"/>
    <property type="match status" value="2"/>
</dbReference>
<dbReference type="Gene3D" id="3.40.50.300">
    <property type="entry name" value="P-loop containing nucleotide triphosphate hydrolases"/>
    <property type="match status" value="2"/>
</dbReference>
<dbReference type="Proteomes" id="UP001242995">
    <property type="component" value="Unassembled WGS sequence"/>
</dbReference>
<dbReference type="GO" id="GO:0016887">
    <property type="term" value="F:ATP hydrolysis activity"/>
    <property type="evidence" value="ECO:0007669"/>
    <property type="project" value="InterPro"/>
</dbReference>
<keyword evidence="3" id="KW-0547">Nucleotide-binding</keyword>
<accession>A0AAW8DNV7</accession>
<evidence type="ECO:0000259" key="5">
    <source>
        <dbReference type="PROSITE" id="PS50893"/>
    </source>
</evidence>
<dbReference type="PANTHER" id="PTHR43776">
    <property type="entry name" value="TRANSPORT ATP-BINDING PROTEIN"/>
    <property type="match status" value="1"/>
</dbReference>
<evidence type="ECO:0000256" key="4">
    <source>
        <dbReference type="ARBA" id="ARBA00022840"/>
    </source>
</evidence>
<evidence type="ECO:0000313" key="6">
    <source>
        <dbReference type="EMBL" id="MDP9907899.1"/>
    </source>
</evidence>
<dbReference type="InterPro" id="IPR017871">
    <property type="entry name" value="ABC_transporter-like_CS"/>
</dbReference>
<feature type="domain" description="ABC transporter" evidence="5">
    <location>
        <begin position="271"/>
        <end position="515"/>
    </location>
</feature>
<organism evidence="6 9">
    <name type="scientific">Arthrobacter bambusae</name>
    <dbReference type="NCBI Taxonomy" id="1338426"/>
    <lineage>
        <taxon>Bacteria</taxon>
        <taxon>Bacillati</taxon>
        <taxon>Actinomycetota</taxon>
        <taxon>Actinomycetes</taxon>
        <taxon>Micrococcales</taxon>
        <taxon>Micrococcaceae</taxon>
        <taxon>Arthrobacter</taxon>
    </lineage>
</organism>
<feature type="domain" description="ABC transporter" evidence="5">
    <location>
        <begin position="1"/>
        <end position="243"/>
    </location>
</feature>
<evidence type="ECO:0000313" key="8">
    <source>
        <dbReference type="Proteomes" id="UP001230951"/>
    </source>
</evidence>
<dbReference type="InterPro" id="IPR050319">
    <property type="entry name" value="ABC_transp_ATP-bind"/>
</dbReference>
<dbReference type="GO" id="GO:0015833">
    <property type="term" value="P:peptide transport"/>
    <property type="evidence" value="ECO:0007669"/>
    <property type="project" value="InterPro"/>
</dbReference>
<dbReference type="InterPro" id="IPR003439">
    <property type="entry name" value="ABC_transporter-like_ATP-bd"/>
</dbReference>
<keyword evidence="8" id="KW-1185">Reference proteome</keyword>
<comment type="caution">
    <text evidence="6">The sequence shown here is derived from an EMBL/GenBank/DDBJ whole genome shotgun (WGS) entry which is preliminary data.</text>
</comment>
<evidence type="ECO:0000313" key="7">
    <source>
        <dbReference type="EMBL" id="MDQ0183432.1"/>
    </source>
</evidence>
<keyword evidence="4 6" id="KW-0067">ATP-binding</keyword>
<sequence length="528" mass="56575">MSYDTGRAKTEVLHGVSLTVGVGETVAIVGESGSGKSTTAQSVVRLLPGRGSIDGGRILLKGTDIGSRSDRQMRAIRGARISLIPQDPMASLNPLIKIGRQVAEALAVHGHLSEDPTEQVIQMLGEAGLPNASRVAQQFPHQLSGGMRQRVLIAIALACKPELVIADEPTSALDVTVQKHILDYVSDRTASIGASMLLITHDLGVAADRAHRLVVMNKGVVVEDGPTDQVLGSPSDPYTRRLLAAAPGLSSAVLYSPLQGWPELSERKPLLKVTDLRKTFRTKGGMEVKAVNDVSFDVFAGETVGIVGESGSGKSTAARILLRLEQADKGSIQFDGTAIEHTQGRALRALRREMQMVYQNPFGSLSPHLTVGQAIAEPLLIHRIGRRAEHKETAAELLKLVSLDESYLERSPATLSGGQRQRVAIARALALSPRLVVLDEAVSALDVSVQAQILELLARIQQERGVSFLFISHDLAVIRQIAHRVVVMRNGCVVEQGPTQAVFGNPHNPYTRALLSAIPGRTLTADLN</sequence>
<dbReference type="NCBIfam" id="NF008453">
    <property type="entry name" value="PRK11308.1"/>
    <property type="match status" value="2"/>
</dbReference>
<evidence type="ECO:0000256" key="3">
    <source>
        <dbReference type="ARBA" id="ARBA00022741"/>
    </source>
</evidence>
<dbReference type="Proteomes" id="UP001230951">
    <property type="component" value="Unassembled WGS sequence"/>
</dbReference>
<dbReference type="SUPFAM" id="SSF52540">
    <property type="entry name" value="P-loop containing nucleoside triphosphate hydrolases"/>
    <property type="match status" value="2"/>
</dbReference>
<evidence type="ECO:0000313" key="9">
    <source>
        <dbReference type="Proteomes" id="UP001242995"/>
    </source>
</evidence>
<dbReference type="InterPro" id="IPR013563">
    <property type="entry name" value="Oligopep_ABC_C"/>
</dbReference>
<dbReference type="FunFam" id="3.40.50.300:FF:000016">
    <property type="entry name" value="Oligopeptide ABC transporter ATP-binding component"/>
    <property type="match status" value="1"/>
</dbReference>
<dbReference type="Pfam" id="PF00005">
    <property type="entry name" value="ABC_tran"/>
    <property type="match status" value="2"/>
</dbReference>
<dbReference type="AlphaFoldDB" id="A0AAW8DNV7"/>
<comment type="similarity">
    <text evidence="1">Belongs to the ABC transporter superfamily.</text>
</comment>
<evidence type="ECO:0000256" key="2">
    <source>
        <dbReference type="ARBA" id="ARBA00022448"/>
    </source>
</evidence>
<evidence type="ECO:0000256" key="1">
    <source>
        <dbReference type="ARBA" id="ARBA00005417"/>
    </source>
</evidence>
<protein>
    <submittedName>
        <fullName evidence="6">Peptide/nickel transport system ATP-binding protein</fullName>
    </submittedName>
</protein>
<dbReference type="EMBL" id="JAUSTF010000028">
    <property type="protein sequence ID" value="MDQ0183432.1"/>
    <property type="molecule type" value="Genomic_DNA"/>
</dbReference>
<dbReference type="InterPro" id="IPR003593">
    <property type="entry name" value="AAA+_ATPase"/>
</dbReference>
<dbReference type="GO" id="GO:0055085">
    <property type="term" value="P:transmembrane transport"/>
    <property type="evidence" value="ECO:0007669"/>
    <property type="project" value="UniProtKB-ARBA"/>
</dbReference>
<dbReference type="CDD" id="cd03257">
    <property type="entry name" value="ABC_NikE_OppD_transporters"/>
    <property type="match status" value="2"/>
</dbReference>
<name>A0AAW8DNV7_9MICC</name>
<gene>
    <name evidence="6" type="ORF">J2S90_004894</name>
    <name evidence="7" type="ORF">J2S93_004894</name>
</gene>
<dbReference type="PANTHER" id="PTHR43776:SF7">
    <property type="entry name" value="D,D-DIPEPTIDE TRANSPORT ATP-BINDING PROTEIN DDPF-RELATED"/>
    <property type="match status" value="1"/>
</dbReference>
<dbReference type="InterPro" id="IPR027417">
    <property type="entry name" value="P-loop_NTPase"/>
</dbReference>
<dbReference type="NCBIfam" id="NF007739">
    <property type="entry name" value="PRK10419.1"/>
    <property type="match status" value="2"/>
</dbReference>
<keyword evidence="2" id="KW-0813">Transport</keyword>
<dbReference type="GO" id="GO:0005524">
    <property type="term" value="F:ATP binding"/>
    <property type="evidence" value="ECO:0007669"/>
    <property type="project" value="UniProtKB-KW"/>
</dbReference>
<dbReference type="EMBL" id="JAUSRG010000033">
    <property type="protein sequence ID" value="MDP9907899.1"/>
    <property type="molecule type" value="Genomic_DNA"/>
</dbReference>
<reference evidence="6 8" key="1">
    <citation type="submission" date="2023-07" db="EMBL/GenBank/DDBJ databases">
        <title>Sorghum-associated microbial communities from plants grown in Nebraska, USA.</title>
        <authorList>
            <person name="Schachtman D."/>
        </authorList>
    </citation>
    <scope>NUCLEOTIDE SEQUENCE</scope>
    <source>
        <strain evidence="6">DS1006</strain>
        <strain evidence="7 8">DS1016</strain>
    </source>
</reference>